<dbReference type="GO" id="GO:0005886">
    <property type="term" value="C:plasma membrane"/>
    <property type="evidence" value="ECO:0007669"/>
    <property type="project" value="TreeGrafter"/>
</dbReference>
<sequence length="479" mass="51087">MTNHEQGEVSPTHPVMTKEIESVLHLTDEDVADYTESVVPLGKRRSNFRMLAQFLSMQASFGTILVGYGARFQGLSLIQLLVALAIATGLMSLYCIGSANSGAATGQTLPVLSRNVFGVLGAGFVSILLVVNGMGFYLFTVKFIMDVVGGLFTLPAVATITAVLAFVMIVNTYFGFEGVQRFAQKVAVPVILLWGLYAVFKAFTVVTPNVIAAVPHTSTPATILTIAGAMIGLSTWGNEPDFFRYSKVGRESLWSVPTIVISYVVGAFFFPVLGYMVAAYSNQPDFGPSISSFIGLTMLGSSLLGVIIILINQWAVQDGNLYIAVNGAQNILSRFQGWKRQYTVLGLGLIAAALTFFLGNLQDTFTVVTGIGSTTVPVASTIIAMDLFVVPWLFGLKRPTHRVASWSEVSAANWPAIIALAAGALVGLYTAGLIPMLNKDTIGIPALQSWITGAVVYLIGVGIVAKRADATKVLGFSRI</sequence>
<feature type="transmembrane region" description="Helical" evidence="6">
    <location>
        <begin position="290"/>
        <end position="311"/>
    </location>
</feature>
<feature type="transmembrane region" description="Helical" evidence="6">
    <location>
        <begin position="116"/>
        <end position="139"/>
    </location>
</feature>
<dbReference type="AlphaFoldDB" id="A0A848IB28"/>
<proteinExistence type="inferred from homology"/>
<organism evidence="7 8">
    <name type="scientific">Paraburkholderia polaris</name>
    <dbReference type="NCBI Taxonomy" id="2728848"/>
    <lineage>
        <taxon>Bacteria</taxon>
        <taxon>Pseudomonadati</taxon>
        <taxon>Pseudomonadota</taxon>
        <taxon>Betaproteobacteria</taxon>
        <taxon>Burkholderiales</taxon>
        <taxon>Burkholderiaceae</taxon>
        <taxon>Paraburkholderia</taxon>
    </lineage>
</organism>
<dbReference type="Gene3D" id="1.10.4160.10">
    <property type="entry name" value="Hydantoin permease"/>
    <property type="match status" value="1"/>
</dbReference>
<feature type="transmembrane region" description="Helical" evidence="6">
    <location>
        <begin position="258"/>
        <end position="278"/>
    </location>
</feature>
<accession>A0A848IB28</accession>
<dbReference type="PANTHER" id="PTHR30569">
    <property type="entry name" value="CYTOSINE TRANSPORTER CODB"/>
    <property type="match status" value="1"/>
</dbReference>
<feature type="transmembrane region" description="Helical" evidence="6">
    <location>
        <begin position="414"/>
        <end position="434"/>
    </location>
</feature>
<dbReference type="InterPro" id="IPR030191">
    <property type="entry name" value="CodB"/>
</dbReference>
<feature type="transmembrane region" description="Helical" evidence="6">
    <location>
        <begin position="151"/>
        <end position="174"/>
    </location>
</feature>
<evidence type="ECO:0000256" key="6">
    <source>
        <dbReference type="SAM" id="Phobius"/>
    </source>
</evidence>
<evidence type="ECO:0000256" key="1">
    <source>
        <dbReference type="ARBA" id="ARBA00004141"/>
    </source>
</evidence>
<evidence type="ECO:0000313" key="8">
    <source>
        <dbReference type="Proteomes" id="UP000544134"/>
    </source>
</evidence>
<feature type="transmembrane region" description="Helical" evidence="6">
    <location>
        <begin position="371"/>
        <end position="394"/>
    </location>
</feature>
<feature type="transmembrane region" description="Helical" evidence="6">
    <location>
        <begin position="218"/>
        <end position="237"/>
    </location>
</feature>
<keyword evidence="5 6" id="KW-0472">Membrane</keyword>
<evidence type="ECO:0000256" key="4">
    <source>
        <dbReference type="ARBA" id="ARBA00022989"/>
    </source>
</evidence>
<comment type="subcellular location">
    <subcellularLocation>
        <location evidence="1">Membrane</location>
        <topology evidence="1">Multi-pass membrane protein</topology>
    </subcellularLocation>
</comment>
<dbReference type="EMBL" id="JABBGJ010000006">
    <property type="protein sequence ID" value="NML97725.1"/>
    <property type="molecule type" value="Genomic_DNA"/>
</dbReference>
<keyword evidence="4 6" id="KW-1133">Transmembrane helix</keyword>
<evidence type="ECO:0000256" key="2">
    <source>
        <dbReference type="ARBA" id="ARBA00008974"/>
    </source>
</evidence>
<evidence type="ECO:0008006" key="9">
    <source>
        <dbReference type="Google" id="ProtNLM"/>
    </source>
</evidence>
<evidence type="ECO:0000256" key="3">
    <source>
        <dbReference type="ARBA" id="ARBA00022692"/>
    </source>
</evidence>
<name>A0A848IB28_9BURK</name>
<evidence type="ECO:0000256" key="5">
    <source>
        <dbReference type="ARBA" id="ARBA00023136"/>
    </source>
</evidence>
<dbReference type="Proteomes" id="UP000544134">
    <property type="component" value="Unassembled WGS sequence"/>
</dbReference>
<dbReference type="GO" id="GO:0015209">
    <property type="term" value="F:cytosine transmembrane transporter activity"/>
    <property type="evidence" value="ECO:0007669"/>
    <property type="project" value="InterPro"/>
</dbReference>
<feature type="transmembrane region" description="Helical" evidence="6">
    <location>
        <begin position="342"/>
        <end position="359"/>
    </location>
</feature>
<feature type="transmembrane region" description="Helical" evidence="6">
    <location>
        <begin position="51"/>
        <end position="70"/>
    </location>
</feature>
<dbReference type="Pfam" id="PF02133">
    <property type="entry name" value="Transp_cyt_pur"/>
    <property type="match status" value="1"/>
</dbReference>
<comment type="similarity">
    <text evidence="2">Belongs to the purine-cytosine permease (2.A.39) family.</text>
</comment>
<dbReference type="RefSeq" id="WP_169484802.1">
    <property type="nucleotide sequence ID" value="NZ_JABBGJ010000006.1"/>
</dbReference>
<feature type="transmembrane region" description="Helical" evidence="6">
    <location>
        <begin position="446"/>
        <end position="465"/>
    </location>
</feature>
<evidence type="ECO:0000313" key="7">
    <source>
        <dbReference type="EMBL" id="NML97725.1"/>
    </source>
</evidence>
<comment type="caution">
    <text evidence="7">The sequence shown here is derived from an EMBL/GenBank/DDBJ whole genome shotgun (WGS) entry which is preliminary data.</text>
</comment>
<protein>
    <recommendedName>
        <fullName evidence="9">Cytosine permease</fullName>
    </recommendedName>
</protein>
<dbReference type="PANTHER" id="PTHR30569:SF0">
    <property type="entry name" value="CYTOSINE PERMEASE"/>
    <property type="match status" value="1"/>
</dbReference>
<dbReference type="InterPro" id="IPR001248">
    <property type="entry name" value="Pur-cyt_permease"/>
</dbReference>
<feature type="transmembrane region" description="Helical" evidence="6">
    <location>
        <begin position="76"/>
        <end position="96"/>
    </location>
</feature>
<reference evidence="7 8" key="1">
    <citation type="submission" date="2020-04" db="EMBL/GenBank/DDBJ databases">
        <title>Paraburkholderia sp. RP-4-7 isolated from soil.</title>
        <authorList>
            <person name="Dahal R.H."/>
        </authorList>
    </citation>
    <scope>NUCLEOTIDE SEQUENCE [LARGE SCALE GENOMIC DNA]</scope>
    <source>
        <strain evidence="7 8">RP-4-7</strain>
    </source>
</reference>
<feature type="transmembrane region" description="Helical" evidence="6">
    <location>
        <begin position="186"/>
        <end position="206"/>
    </location>
</feature>
<gene>
    <name evidence="7" type="ORF">HHL24_07150</name>
</gene>
<keyword evidence="8" id="KW-1185">Reference proteome</keyword>
<keyword evidence="3 6" id="KW-0812">Transmembrane</keyword>